<sequence length="91" mass="10224">STPSLLPLSPQREAIRTAASFILKESLRPPTDLGPLTKQWNDEMESRTRALARLERSWIVSSGTGTISGEERERKAFCEALRDGYVLCQFV</sequence>
<keyword evidence="2" id="KW-1185">Reference proteome</keyword>
<dbReference type="OrthoDB" id="21595at2759"/>
<dbReference type="EMBL" id="MU129001">
    <property type="protein sequence ID" value="KAF9511360.1"/>
    <property type="molecule type" value="Genomic_DNA"/>
</dbReference>
<protein>
    <submittedName>
        <fullName evidence="1">Uncharacterized protein</fullName>
    </submittedName>
</protein>
<name>A0A9P6DV59_9AGAM</name>
<evidence type="ECO:0000313" key="2">
    <source>
        <dbReference type="Proteomes" id="UP000886523"/>
    </source>
</evidence>
<dbReference type="AlphaFoldDB" id="A0A9P6DV59"/>
<proteinExistence type="predicted"/>
<evidence type="ECO:0000313" key="1">
    <source>
        <dbReference type="EMBL" id="KAF9511360.1"/>
    </source>
</evidence>
<accession>A0A9P6DV59</accession>
<organism evidence="1 2">
    <name type="scientific">Hydnum rufescens UP504</name>
    <dbReference type="NCBI Taxonomy" id="1448309"/>
    <lineage>
        <taxon>Eukaryota</taxon>
        <taxon>Fungi</taxon>
        <taxon>Dikarya</taxon>
        <taxon>Basidiomycota</taxon>
        <taxon>Agaricomycotina</taxon>
        <taxon>Agaricomycetes</taxon>
        <taxon>Cantharellales</taxon>
        <taxon>Hydnaceae</taxon>
        <taxon>Hydnum</taxon>
    </lineage>
</organism>
<comment type="caution">
    <text evidence="1">The sequence shown here is derived from an EMBL/GenBank/DDBJ whole genome shotgun (WGS) entry which is preliminary data.</text>
</comment>
<reference evidence="1" key="1">
    <citation type="journal article" date="2020" name="Nat. Commun.">
        <title>Large-scale genome sequencing of mycorrhizal fungi provides insights into the early evolution of symbiotic traits.</title>
        <authorList>
            <person name="Miyauchi S."/>
            <person name="Kiss E."/>
            <person name="Kuo A."/>
            <person name="Drula E."/>
            <person name="Kohler A."/>
            <person name="Sanchez-Garcia M."/>
            <person name="Morin E."/>
            <person name="Andreopoulos B."/>
            <person name="Barry K.W."/>
            <person name="Bonito G."/>
            <person name="Buee M."/>
            <person name="Carver A."/>
            <person name="Chen C."/>
            <person name="Cichocki N."/>
            <person name="Clum A."/>
            <person name="Culley D."/>
            <person name="Crous P.W."/>
            <person name="Fauchery L."/>
            <person name="Girlanda M."/>
            <person name="Hayes R.D."/>
            <person name="Keri Z."/>
            <person name="LaButti K."/>
            <person name="Lipzen A."/>
            <person name="Lombard V."/>
            <person name="Magnuson J."/>
            <person name="Maillard F."/>
            <person name="Murat C."/>
            <person name="Nolan M."/>
            <person name="Ohm R.A."/>
            <person name="Pangilinan J."/>
            <person name="Pereira M.F."/>
            <person name="Perotto S."/>
            <person name="Peter M."/>
            <person name="Pfister S."/>
            <person name="Riley R."/>
            <person name="Sitrit Y."/>
            <person name="Stielow J.B."/>
            <person name="Szollosi G."/>
            <person name="Zifcakova L."/>
            <person name="Stursova M."/>
            <person name="Spatafora J.W."/>
            <person name="Tedersoo L."/>
            <person name="Vaario L.M."/>
            <person name="Yamada A."/>
            <person name="Yan M."/>
            <person name="Wang P."/>
            <person name="Xu J."/>
            <person name="Bruns T."/>
            <person name="Baldrian P."/>
            <person name="Vilgalys R."/>
            <person name="Dunand C."/>
            <person name="Henrissat B."/>
            <person name="Grigoriev I.V."/>
            <person name="Hibbett D."/>
            <person name="Nagy L.G."/>
            <person name="Martin F.M."/>
        </authorList>
    </citation>
    <scope>NUCLEOTIDE SEQUENCE</scope>
    <source>
        <strain evidence="1">UP504</strain>
    </source>
</reference>
<feature type="non-terminal residue" evidence="1">
    <location>
        <position position="91"/>
    </location>
</feature>
<feature type="non-terminal residue" evidence="1">
    <location>
        <position position="1"/>
    </location>
</feature>
<gene>
    <name evidence="1" type="ORF">BS47DRAFT_1263082</name>
</gene>
<dbReference type="Proteomes" id="UP000886523">
    <property type="component" value="Unassembled WGS sequence"/>
</dbReference>